<protein>
    <submittedName>
        <fullName evidence="2">Uncharacterized protein</fullName>
    </submittedName>
</protein>
<evidence type="ECO:0000256" key="1">
    <source>
        <dbReference type="SAM" id="MobiDB-lite"/>
    </source>
</evidence>
<dbReference type="AlphaFoldDB" id="A0A6B0Y241"/>
<evidence type="ECO:0000313" key="2">
    <source>
        <dbReference type="EMBL" id="MXY33879.1"/>
    </source>
</evidence>
<comment type="caution">
    <text evidence="2">The sequence shown here is derived from an EMBL/GenBank/DDBJ whole genome shotgun (WGS) entry which is preliminary data.</text>
</comment>
<reference evidence="2" key="1">
    <citation type="submission" date="2019-09" db="EMBL/GenBank/DDBJ databases">
        <title>Characterisation of the sponge microbiome using genome-centric metagenomics.</title>
        <authorList>
            <person name="Engelberts J.P."/>
            <person name="Robbins S.J."/>
            <person name="De Goeij J.M."/>
            <person name="Aranda M."/>
            <person name="Bell S.C."/>
            <person name="Webster N.S."/>
        </authorList>
    </citation>
    <scope>NUCLEOTIDE SEQUENCE</scope>
    <source>
        <strain evidence="2">SB0664_bin_43</strain>
    </source>
</reference>
<feature type="compositionally biased region" description="Basic and acidic residues" evidence="1">
    <location>
        <begin position="131"/>
        <end position="158"/>
    </location>
</feature>
<proteinExistence type="predicted"/>
<accession>A0A6B0Y241</accession>
<name>A0A6B0Y241_9RHOB</name>
<feature type="region of interest" description="Disordered" evidence="1">
    <location>
        <begin position="119"/>
        <end position="186"/>
    </location>
</feature>
<sequence length="186" mass="20364">MVIENQIAETIDFFHMDALSAAVPMRINTDLQRTLMASGLYRLLADRIGNRQGSARARILFRSFIDATVTVSGHAVRVRFARRAHNPMMVNASFADAETVVPRLGGRAVKPVIRHCSPRRGIQARQPGTPRRIDLHASAEAGRGKPDARDIGLPERQRPSGPSKGTWPPLATSFNGTVPLGRLTDP</sequence>
<dbReference type="EMBL" id="VXRY01000291">
    <property type="protein sequence ID" value="MXY33879.1"/>
    <property type="molecule type" value="Genomic_DNA"/>
</dbReference>
<gene>
    <name evidence="2" type="ORF">F4Y60_07270</name>
</gene>
<organism evidence="2">
    <name type="scientific">Boseongicola sp. SB0664_bin_43</name>
    <dbReference type="NCBI Taxonomy" id="2604844"/>
    <lineage>
        <taxon>Bacteria</taxon>
        <taxon>Pseudomonadati</taxon>
        <taxon>Pseudomonadota</taxon>
        <taxon>Alphaproteobacteria</taxon>
        <taxon>Rhodobacterales</taxon>
        <taxon>Paracoccaceae</taxon>
        <taxon>Boseongicola</taxon>
    </lineage>
</organism>